<name>A0AAN8J116_PATCE</name>
<dbReference type="EMBL" id="JAZGQO010000015">
    <property type="protein sequence ID" value="KAK6168798.1"/>
    <property type="molecule type" value="Genomic_DNA"/>
</dbReference>
<organism evidence="1 2">
    <name type="scientific">Patella caerulea</name>
    <name type="common">Rayed Mediterranean limpet</name>
    <dbReference type="NCBI Taxonomy" id="87958"/>
    <lineage>
        <taxon>Eukaryota</taxon>
        <taxon>Metazoa</taxon>
        <taxon>Spiralia</taxon>
        <taxon>Lophotrochozoa</taxon>
        <taxon>Mollusca</taxon>
        <taxon>Gastropoda</taxon>
        <taxon>Patellogastropoda</taxon>
        <taxon>Patelloidea</taxon>
        <taxon>Patellidae</taxon>
        <taxon>Patella</taxon>
    </lineage>
</organism>
<evidence type="ECO:0000313" key="2">
    <source>
        <dbReference type="Proteomes" id="UP001347796"/>
    </source>
</evidence>
<sequence length="89" mass="9869">MNRENDDSIIKAVGVDLNAMLNDMPDADRNNILDDSAKQAQQLLGIYENGNMEKASVASVFEEQDIVLPSGNRDEGLYLPRSYDVLINP</sequence>
<dbReference type="AlphaFoldDB" id="A0AAN8J116"/>
<keyword evidence="2" id="KW-1185">Reference proteome</keyword>
<comment type="caution">
    <text evidence="1">The sequence shown here is derived from an EMBL/GenBank/DDBJ whole genome shotgun (WGS) entry which is preliminary data.</text>
</comment>
<proteinExistence type="predicted"/>
<reference evidence="1 2" key="1">
    <citation type="submission" date="2024-01" db="EMBL/GenBank/DDBJ databases">
        <title>The genome of the rayed Mediterranean limpet Patella caerulea (Linnaeus, 1758).</title>
        <authorList>
            <person name="Anh-Thu Weber A."/>
            <person name="Halstead-Nussloch G."/>
        </authorList>
    </citation>
    <scope>NUCLEOTIDE SEQUENCE [LARGE SCALE GENOMIC DNA]</scope>
    <source>
        <strain evidence="1">AATW-2023a</strain>
        <tissue evidence="1">Whole specimen</tissue>
    </source>
</reference>
<protein>
    <submittedName>
        <fullName evidence="1">Uncharacterized protein</fullName>
    </submittedName>
</protein>
<accession>A0AAN8J116</accession>
<evidence type="ECO:0000313" key="1">
    <source>
        <dbReference type="EMBL" id="KAK6168798.1"/>
    </source>
</evidence>
<gene>
    <name evidence="1" type="ORF">SNE40_019976</name>
</gene>
<dbReference type="Proteomes" id="UP001347796">
    <property type="component" value="Unassembled WGS sequence"/>
</dbReference>